<name>A0A2S6I244_9BACT</name>
<dbReference type="EMBL" id="PTJC01000006">
    <property type="protein sequence ID" value="PPK85161.1"/>
    <property type="molecule type" value="Genomic_DNA"/>
</dbReference>
<keyword evidence="3" id="KW-0285">Flavoprotein</keyword>
<dbReference type="PANTHER" id="PTHR42784">
    <property type="entry name" value="PYRANOSE 2-OXIDASE"/>
    <property type="match status" value="1"/>
</dbReference>
<proteinExistence type="inferred from homology"/>
<dbReference type="Pfam" id="PF05199">
    <property type="entry name" value="GMC_oxred_C"/>
    <property type="match status" value="1"/>
</dbReference>
<comment type="caution">
    <text evidence="8">The sequence shown here is derived from an EMBL/GenBank/DDBJ whole genome shotgun (WGS) entry which is preliminary data.</text>
</comment>
<organism evidence="8 9">
    <name type="scientific">Neolewinella xylanilytica</name>
    <dbReference type="NCBI Taxonomy" id="1514080"/>
    <lineage>
        <taxon>Bacteria</taxon>
        <taxon>Pseudomonadati</taxon>
        <taxon>Bacteroidota</taxon>
        <taxon>Saprospiria</taxon>
        <taxon>Saprospirales</taxon>
        <taxon>Lewinellaceae</taxon>
        <taxon>Neolewinella</taxon>
    </lineage>
</organism>
<feature type="domain" description="Glucose-methanol-choline oxidoreductase C-terminal" evidence="7">
    <location>
        <begin position="437"/>
        <end position="556"/>
    </location>
</feature>
<dbReference type="Proteomes" id="UP000237662">
    <property type="component" value="Unassembled WGS sequence"/>
</dbReference>
<dbReference type="Gene3D" id="3.50.50.60">
    <property type="entry name" value="FAD/NAD(P)-binding domain"/>
    <property type="match status" value="2"/>
</dbReference>
<evidence type="ECO:0000256" key="5">
    <source>
        <dbReference type="ARBA" id="ARBA00023002"/>
    </source>
</evidence>
<dbReference type="OrthoDB" id="9787779at2"/>
<protein>
    <submittedName>
        <fullName evidence="8">Choline dehydrogenase-like flavoprotein</fullName>
    </submittedName>
</protein>
<evidence type="ECO:0000259" key="7">
    <source>
        <dbReference type="Pfam" id="PF05199"/>
    </source>
</evidence>
<keyword evidence="9" id="KW-1185">Reference proteome</keyword>
<evidence type="ECO:0000256" key="2">
    <source>
        <dbReference type="ARBA" id="ARBA00010790"/>
    </source>
</evidence>
<evidence type="ECO:0000256" key="4">
    <source>
        <dbReference type="ARBA" id="ARBA00022827"/>
    </source>
</evidence>
<evidence type="ECO:0000313" key="8">
    <source>
        <dbReference type="EMBL" id="PPK85161.1"/>
    </source>
</evidence>
<gene>
    <name evidence="8" type="ORF">CLV84_2053</name>
</gene>
<dbReference type="InterPro" id="IPR007867">
    <property type="entry name" value="GMC_OxRtase_C"/>
</dbReference>
<feature type="domain" description="Glucose-methanol-choline oxidoreductase N-terminal" evidence="6">
    <location>
        <begin position="55"/>
        <end position="342"/>
    </location>
</feature>
<comment type="similarity">
    <text evidence="2">Belongs to the GMC oxidoreductase family.</text>
</comment>
<evidence type="ECO:0000313" key="9">
    <source>
        <dbReference type="Proteomes" id="UP000237662"/>
    </source>
</evidence>
<keyword evidence="5" id="KW-0560">Oxidoreductase</keyword>
<dbReference type="SUPFAM" id="SSF51905">
    <property type="entry name" value="FAD/NAD(P)-binding domain"/>
    <property type="match status" value="1"/>
</dbReference>
<dbReference type="InterPro" id="IPR051473">
    <property type="entry name" value="P2Ox-like"/>
</dbReference>
<dbReference type="PANTHER" id="PTHR42784:SF1">
    <property type="entry name" value="PYRANOSE 2-OXIDASE"/>
    <property type="match status" value="1"/>
</dbReference>
<dbReference type="SUPFAM" id="SSF54373">
    <property type="entry name" value="FAD-linked reductases, C-terminal domain"/>
    <property type="match status" value="1"/>
</dbReference>
<dbReference type="GO" id="GO:0050660">
    <property type="term" value="F:flavin adenine dinucleotide binding"/>
    <property type="evidence" value="ECO:0007669"/>
    <property type="project" value="InterPro"/>
</dbReference>
<evidence type="ECO:0000256" key="1">
    <source>
        <dbReference type="ARBA" id="ARBA00001974"/>
    </source>
</evidence>
<dbReference type="InterPro" id="IPR036188">
    <property type="entry name" value="FAD/NAD-bd_sf"/>
</dbReference>
<sequence length="573" mass="63714">MKFNSQGDEEVTYDAIVVGTGISGGWAAMELTKKGLKTLVLEKGRMVQHGDYPTANLDTWDFENLGRVAAEEIQEHYPKQNRTGYTVSQQSKHWFVKDSEHPYSETERFDWMRGYHVGGRSIMWGRHSYRWSDLDFQANARDGIATPWPVGYADIDPWYTYVETFAGISGEKLGLSQLPDGNFLPMMPLNCVEDQVRKGVAENMGGRVVTAGRVAHLTAYDPSVHLGTRGACQFRNRCIRGCPYGGYFSSVSSTIPVAQETGLMTLRPNSSVYSLIYDKENKRAKGVRFRDTETGEDHEAYSKVVFLCASAIPSSYIVMNTEHEEGVTMDTSGELGGNVMDHHFRVGANGVTDDFGDKIEKGRKPNGVYIPRYQNLGDRNSKKDYLRGFGYQGGAGRGGWGHLVREMNVKVGPELKDALIRPGKWNMGLTAFAETLPDTNNRMTLDRDKLDKDGLPTLNFNAKWGENEYAMVDDMMNDAAEMLEAAGMKDVSTYNAHSYPGLGIHEMGMARMGSSPSNSVVDKYNRLWAAPNVYMTDGAFMTSAACVNPSLTYMAFTARAADHAVNELKKMNI</sequence>
<reference evidence="8 9" key="1">
    <citation type="submission" date="2018-02" db="EMBL/GenBank/DDBJ databases">
        <title>Genomic Encyclopedia of Archaeal and Bacterial Type Strains, Phase II (KMG-II): from individual species to whole genera.</title>
        <authorList>
            <person name="Goeker M."/>
        </authorList>
    </citation>
    <scope>NUCLEOTIDE SEQUENCE [LARGE SCALE GENOMIC DNA]</scope>
    <source>
        <strain evidence="8 9">DSM 29526</strain>
    </source>
</reference>
<dbReference type="GO" id="GO:0016614">
    <property type="term" value="F:oxidoreductase activity, acting on CH-OH group of donors"/>
    <property type="evidence" value="ECO:0007669"/>
    <property type="project" value="InterPro"/>
</dbReference>
<evidence type="ECO:0000259" key="6">
    <source>
        <dbReference type="Pfam" id="PF00732"/>
    </source>
</evidence>
<dbReference type="AlphaFoldDB" id="A0A2S6I244"/>
<accession>A0A2S6I244</accession>
<dbReference type="RefSeq" id="WP_104419675.1">
    <property type="nucleotide sequence ID" value="NZ_PTJC01000006.1"/>
</dbReference>
<dbReference type="Pfam" id="PF00732">
    <property type="entry name" value="GMC_oxred_N"/>
    <property type="match status" value="1"/>
</dbReference>
<dbReference type="InterPro" id="IPR000172">
    <property type="entry name" value="GMC_OxRdtase_N"/>
</dbReference>
<comment type="cofactor">
    <cofactor evidence="1">
        <name>FAD</name>
        <dbReference type="ChEBI" id="CHEBI:57692"/>
    </cofactor>
</comment>
<keyword evidence="4" id="KW-0274">FAD</keyword>
<evidence type="ECO:0000256" key="3">
    <source>
        <dbReference type="ARBA" id="ARBA00022630"/>
    </source>
</evidence>